<proteinExistence type="predicted"/>
<keyword evidence="2" id="KW-1185">Reference proteome</keyword>
<reference evidence="1" key="1">
    <citation type="submission" date="2021-05" db="EMBL/GenBank/DDBJ databases">
        <authorList>
            <person name="Scholz U."/>
            <person name="Mascher M."/>
            <person name="Fiebig A."/>
        </authorList>
    </citation>
    <scope>NUCLEOTIDE SEQUENCE [LARGE SCALE GENOMIC DNA]</scope>
</reference>
<reference evidence="1" key="2">
    <citation type="submission" date="2025-09" db="UniProtKB">
        <authorList>
            <consortium name="EnsemblPlants"/>
        </authorList>
    </citation>
    <scope>IDENTIFICATION</scope>
</reference>
<name>A0ACD5Z966_AVESA</name>
<accession>A0ACD5Z966</accession>
<sequence>MGGGAADERQVPRLEPILDHQRHEMASLQIPDELLGEILLRLPTPADLVRASAGCVSFRRVAADRSFLRRYRKLHTPPLLGFLDDRKVFHPAIAPNPSASAATAVALAADFSFSFLPAPVSHWVLRDVRDGRVLLDRPMRVHNSSVAFPEVVVCDPLHRRYLLLPPITYDLAASLDDPFLTKKRRLAQTFLVPTCDGEEADETSFRVILMAQCKTRLVTFLFSSNTGQWGPVLSRPWSDLFAGLTQLTAWNRLYLRQYVYGCFYWADSEGNNLLVLDTKTMEFSIAKHPPEADSCCDFVMVEAGEGRPGMFVLAYGRSDLSYFIKQNGCGSSSQWKKVKTISPGFMVDLICHMEKYPLLYLEQQRGSLLEFVCFMLDIETFQLEKVCSVQSCFDTLHAYSNFPPSLLLPPTISNGVENGPEKEMLEQGCAESSGAQSPQPE</sequence>
<dbReference type="Proteomes" id="UP001732700">
    <property type="component" value="Chromosome 6C"/>
</dbReference>
<dbReference type="EnsemblPlants" id="AVESA.00010b.r2.6CG1122740.1">
    <property type="protein sequence ID" value="AVESA.00010b.r2.6CG1122740.1.CDS"/>
    <property type="gene ID" value="AVESA.00010b.r2.6CG1122740"/>
</dbReference>
<protein>
    <submittedName>
        <fullName evidence="1">Uncharacterized protein</fullName>
    </submittedName>
</protein>
<organism evidence="1 2">
    <name type="scientific">Avena sativa</name>
    <name type="common">Oat</name>
    <dbReference type="NCBI Taxonomy" id="4498"/>
    <lineage>
        <taxon>Eukaryota</taxon>
        <taxon>Viridiplantae</taxon>
        <taxon>Streptophyta</taxon>
        <taxon>Embryophyta</taxon>
        <taxon>Tracheophyta</taxon>
        <taxon>Spermatophyta</taxon>
        <taxon>Magnoliopsida</taxon>
        <taxon>Liliopsida</taxon>
        <taxon>Poales</taxon>
        <taxon>Poaceae</taxon>
        <taxon>BOP clade</taxon>
        <taxon>Pooideae</taxon>
        <taxon>Poodae</taxon>
        <taxon>Poeae</taxon>
        <taxon>Poeae Chloroplast Group 1 (Aveneae type)</taxon>
        <taxon>Aveninae</taxon>
        <taxon>Avena</taxon>
    </lineage>
</organism>
<evidence type="ECO:0000313" key="2">
    <source>
        <dbReference type="Proteomes" id="UP001732700"/>
    </source>
</evidence>
<evidence type="ECO:0000313" key="1">
    <source>
        <dbReference type="EnsemblPlants" id="AVESA.00010b.r2.6CG1122740.1.CDS"/>
    </source>
</evidence>